<dbReference type="EC" id="2.4.99.24" evidence="4"/>
<evidence type="ECO:0000256" key="2">
    <source>
        <dbReference type="ARBA" id="ARBA00022679"/>
    </source>
</evidence>
<proteinExistence type="inferred from homology"/>
<dbReference type="NCBIfam" id="TIGR02195">
    <property type="entry name" value="heptsyl_trn_II"/>
    <property type="match status" value="1"/>
</dbReference>
<dbReference type="InterPro" id="IPR011910">
    <property type="entry name" value="RfaF"/>
</dbReference>
<dbReference type="GO" id="GO:0008713">
    <property type="term" value="F:ADP-heptose-lipopolysaccharide heptosyltransferase activity"/>
    <property type="evidence" value="ECO:0007669"/>
    <property type="project" value="UniProtKB-EC"/>
</dbReference>
<reference evidence="6" key="1">
    <citation type="journal article" date="2015" name="Proc. Natl. Acad. Sci. U.S.A.">
        <title>Networks of energetic and metabolic interactions define dynamics in microbial communities.</title>
        <authorList>
            <person name="Embree M."/>
            <person name="Liu J.K."/>
            <person name="Al-Bassam M.M."/>
            <person name="Zengler K."/>
        </authorList>
    </citation>
    <scope>NUCLEOTIDE SEQUENCE</scope>
</reference>
<evidence type="ECO:0000256" key="4">
    <source>
        <dbReference type="ARBA" id="ARBA00044042"/>
    </source>
</evidence>
<keyword evidence="1" id="KW-0328">Glycosyltransferase</keyword>
<dbReference type="InterPro" id="IPR051199">
    <property type="entry name" value="LPS_LOS_Heptosyltrfase"/>
</dbReference>
<keyword evidence="2 6" id="KW-0808">Transferase</keyword>
<dbReference type="AlphaFoldDB" id="A0A0W8FT14"/>
<dbReference type="CDD" id="cd03789">
    <property type="entry name" value="GT9_LPS_heptosyltransferase"/>
    <property type="match status" value="1"/>
</dbReference>
<comment type="catalytic activity">
    <reaction evidence="5">
        <text>an L-alpha-D-Hep-(1-&gt;5)-[alpha-Kdo-(2-&gt;4)]-alpha-Kdo-(2-&gt;6)-lipid A + ADP-L-glycero-beta-D-manno-heptose = an L-alpha-D-Hep-(1-&gt;3)-L-alpha-D-Hep-(1-&gt;5)-[alpha-Kdo-(2-&gt;4)]-alpha-Kdo-(2-&gt;6)-lipid A + ADP + H(+)</text>
        <dbReference type="Rhea" id="RHEA:74071"/>
        <dbReference type="ChEBI" id="CHEBI:15378"/>
        <dbReference type="ChEBI" id="CHEBI:61506"/>
        <dbReference type="ChEBI" id="CHEBI:193068"/>
        <dbReference type="ChEBI" id="CHEBI:193069"/>
        <dbReference type="ChEBI" id="CHEBI:456216"/>
        <dbReference type="EC" id="2.4.99.24"/>
    </reaction>
</comment>
<comment type="caution">
    <text evidence="6">The sequence shown here is derived from an EMBL/GenBank/DDBJ whole genome shotgun (WGS) entry which is preliminary data.</text>
</comment>
<comment type="similarity">
    <text evidence="3">Belongs to the glycosyltransferase 9 family.</text>
</comment>
<dbReference type="SUPFAM" id="SSF53756">
    <property type="entry name" value="UDP-Glycosyltransferase/glycogen phosphorylase"/>
    <property type="match status" value="1"/>
</dbReference>
<dbReference type="GO" id="GO:0009244">
    <property type="term" value="P:lipopolysaccharide core region biosynthetic process"/>
    <property type="evidence" value="ECO:0007669"/>
    <property type="project" value="TreeGrafter"/>
</dbReference>
<evidence type="ECO:0000256" key="3">
    <source>
        <dbReference type="ARBA" id="ARBA00043995"/>
    </source>
</evidence>
<evidence type="ECO:0000256" key="1">
    <source>
        <dbReference type="ARBA" id="ARBA00022676"/>
    </source>
</evidence>
<dbReference type="GO" id="GO:0005829">
    <property type="term" value="C:cytosol"/>
    <property type="evidence" value="ECO:0007669"/>
    <property type="project" value="TreeGrafter"/>
</dbReference>
<accession>A0A0W8FT14</accession>
<dbReference type="Pfam" id="PF01075">
    <property type="entry name" value="Glyco_transf_9"/>
    <property type="match status" value="1"/>
</dbReference>
<dbReference type="PANTHER" id="PTHR30160">
    <property type="entry name" value="TETRAACYLDISACCHARIDE 4'-KINASE-RELATED"/>
    <property type="match status" value="1"/>
</dbReference>
<protein>
    <recommendedName>
        <fullName evidence="4">lipopolysaccharide heptosyltransferase II</fullName>
        <ecNumber evidence="4">2.4.99.24</ecNumber>
    </recommendedName>
</protein>
<name>A0A0W8FT14_9ZZZZ</name>
<dbReference type="EMBL" id="LNQE01000906">
    <property type="protein sequence ID" value="KUG23459.1"/>
    <property type="molecule type" value="Genomic_DNA"/>
</dbReference>
<organism evidence="6">
    <name type="scientific">hydrocarbon metagenome</name>
    <dbReference type="NCBI Taxonomy" id="938273"/>
    <lineage>
        <taxon>unclassified sequences</taxon>
        <taxon>metagenomes</taxon>
        <taxon>ecological metagenomes</taxon>
    </lineage>
</organism>
<evidence type="ECO:0000313" key="6">
    <source>
        <dbReference type="EMBL" id="KUG23459.1"/>
    </source>
</evidence>
<sequence>MNILIVKLSAIGDVIHTLPSLAALRRLYPESHITWVVEEAAADLVTGHPYLDSVLVSRRKSWSRDLLRGRVRSPLSEIGNFVRKLRQRDYDLVIDFHGLFKSSIIVFLSRGKRKLGYDSWQEISGLFLNEKIPEDVNKHAVDRYLDFPRYLGAEIDRVEFTLPSDKNAEEKVLRLLREYNLEDKKFVAINPIALWETKLWSDEQFACLADLINNKLQVNVVFTGSEKESIEKITSLMNTECVNLGGKTTLLDLACLYKKACMVITTDSGPMHMAAAVGIPVIALFGPTDPERTGPYGDGHTIIRIELPCSPCFLKKCSTKQCMKDISSEQVFAVVEKKLIKEQ</sequence>
<dbReference type="InterPro" id="IPR002201">
    <property type="entry name" value="Glyco_trans_9"/>
</dbReference>
<dbReference type="Gene3D" id="3.40.50.2000">
    <property type="entry name" value="Glycogen Phosphorylase B"/>
    <property type="match status" value="2"/>
</dbReference>
<gene>
    <name evidence="6" type="ORF">ASZ90_006765</name>
</gene>
<evidence type="ECO:0000256" key="5">
    <source>
        <dbReference type="ARBA" id="ARBA00047503"/>
    </source>
</evidence>
<dbReference type="PANTHER" id="PTHR30160:SF1">
    <property type="entry name" value="LIPOPOLYSACCHARIDE 1,2-N-ACETYLGLUCOSAMINETRANSFERASE-RELATED"/>
    <property type="match status" value="1"/>
</dbReference>